<evidence type="ECO:0000313" key="4">
    <source>
        <dbReference type="Proteomes" id="UP000036951"/>
    </source>
</evidence>
<dbReference type="InterPro" id="IPR002347">
    <property type="entry name" value="SDR_fam"/>
</dbReference>
<dbReference type="RefSeq" id="WP_053398128.1">
    <property type="nucleotide sequence ID" value="NZ_LFQU01000009.1"/>
</dbReference>
<dbReference type="InterPro" id="IPR036291">
    <property type="entry name" value="NAD(P)-bd_dom_sf"/>
</dbReference>
<dbReference type="PANTHER" id="PTHR44196:SF3">
    <property type="entry name" value="SHORT CHAIN DEHYDROGENASE FAMILY PROTEIN"/>
    <property type="match status" value="1"/>
</dbReference>
<comment type="caution">
    <text evidence="3">The sequence shown here is derived from an EMBL/GenBank/DDBJ whole genome shotgun (WGS) entry which is preliminary data.</text>
</comment>
<dbReference type="AlphaFoldDB" id="A0A8E1QY57"/>
<dbReference type="Proteomes" id="UP000036951">
    <property type="component" value="Unassembled WGS sequence"/>
</dbReference>
<sequence>MKRAVIIGASSGIGREVSKILLAEGWIIGIAARREDKLLEIKELNPAMVEVCAMDVTDKEAPRRLLDLVGRMGGVNLFVYCSGVGHQNPRLDADTELDTVGVNVFGFTQMVDTMFNYMADNLGGDIAVVSSIAGTKGLGAAPSYSASKAYQNTYIQALEQLSNMRRLHIRFTDIRPGFVDTPLLSGSGSYPMLMDKTYVAREIVKAVTAHRHVKIIDWRYSILVFFWRLIPRRLWRRMDVTNKKL</sequence>
<dbReference type="GO" id="GO:0016020">
    <property type="term" value="C:membrane"/>
    <property type="evidence" value="ECO:0007669"/>
    <property type="project" value="TreeGrafter"/>
</dbReference>
<dbReference type="OrthoDB" id="822355at2"/>
<keyword evidence="4" id="KW-1185">Reference proteome</keyword>
<evidence type="ECO:0000256" key="2">
    <source>
        <dbReference type="ARBA" id="ARBA00023002"/>
    </source>
</evidence>
<accession>A0A8E1QY57</accession>
<comment type="similarity">
    <text evidence="1">Belongs to the short-chain dehydrogenases/reductases (SDR) family.</text>
</comment>
<keyword evidence="2" id="KW-0560">Oxidoreductase</keyword>
<protein>
    <submittedName>
        <fullName evidence="3">Oxidoreductase</fullName>
    </submittedName>
</protein>
<dbReference type="Pfam" id="PF00106">
    <property type="entry name" value="adh_short"/>
    <property type="match status" value="1"/>
</dbReference>
<reference evidence="3 4" key="1">
    <citation type="submission" date="2015-06" db="EMBL/GenBank/DDBJ databases">
        <title>Prevotella sp. 109, sp. nov., a novel member of the family Prevotellaceae isolated from human faeces.</title>
        <authorList>
            <person name="Shkoporov A.N."/>
            <person name="Chaplin A.V."/>
            <person name="Kafarskaia L.I."/>
            <person name="Efimov B.A."/>
        </authorList>
    </citation>
    <scope>NUCLEOTIDE SEQUENCE [LARGE SCALE GENOMIC DNA]</scope>
    <source>
        <strain evidence="3 4">109</strain>
    </source>
</reference>
<dbReference type="SUPFAM" id="SSF51735">
    <property type="entry name" value="NAD(P)-binding Rossmann-fold domains"/>
    <property type="match status" value="1"/>
</dbReference>
<dbReference type="EMBL" id="LFQU01000009">
    <property type="protein sequence ID" value="KOO68732.1"/>
    <property type="molecule type" value="Genomic_DNA"/>
</dbReference>
<evidence type="ECO:0000256" key="1">
    <source>
        <dbReference type="ARBA" id="ARBA00006484"/>
    </source>
</evidence>
<dbReference type="Gene3D" id="3.40.50.720">
    <property type="entry name" value="NAD(P)-binding Rossmann-like Domain"/>
    <property type="match status" value="1"/>
</dbReference>
<evidence type="ECO:0000313" key="3">
    <source>
        <dbReference type="EMBL" id="KOO68732.1"/>
    </source>
</evidence>
<dbReference type="PRINTS" id="PR00081">
    <property type="entry name" value="GDHRDH"/>
</dbReference>
<gene>
    <name evidence="3" type="ORF">ACU52_06065</name>
</gene>
<proteinExistence type="inferred from homology"/>
<name>A0A8E1QY57_9BACT</name>
<dbReference type="PANTHER" id="PTHR44196">
    <property type="entry name" value="DEHYDROGENASE/REDUCTASE SDR FAMILY MEMBER 7B"/>
    <property type="match status" value="1"/>
</dbReference>
<organism evidence="3 4">
    <name type="scientific">Xylanibacter rarus</name>
    <dbReference type="NCBI Taxonomy" id="1676614"/>
    <lineage>
        <taxon>Bacteria</taxon>
        <taxon>Pseudomonadati</taxon>
        <taxon>Bacteroidota</taxon>
        <taxon>Bacteroidia</taxon>
        <taxon>Bacteroidales</taxon>
        <taxon>Prevotellaceae</taxon>
        <taxon>Xylanibacter</taxon>
    </lineage>
</organism>
<dbReference type="GO" id="GO:0016491">
    <property type="term" value="F:oxidoreductase activity"/>
    <property type="evidence" value="ECO:0007669"/>
    <property type="project" value="UniProtKB-KW"/>
</dbReference>